<proteinExistence type="predicted"/>
<keyword evidence="3" id="KW-1185">Reference proteome</keyword>
<dbReference type="Proteomes" id="UP001281761">
    <property type="component" value="Unassembled WGS sequence"/>
</dbReference>
<dbReference type="EMBL" id="JARBJD010000006">
    <property type="protein sequence ID" value="KAK2963549.1"/>
    <property type="molecule type" value="Genomic_DNA"/>
</dbReference>
<gene>
    <name evidence="2" type="ORF">BLNAU_1592</name>
</gene>
<dbReference type="SUPFAM" id="SSF51126">
    <property type="entry name" value="Pectin lyase-like"/>
    <property type="match status" value="1"/>
</dbReference>
<comment type="caution">
    <text evidence="2">The sequence shown here is derived from an EMBL/GenBank/DDBJ whole genome shotgun (WGS) entry which is preliminary data.</text>
</comment>
<name>A0ABQ9YIG3_9EUKA</name>
<evidence type="ECO:0000256" key="1">
    <source>
        <dbReference type="SAM" id="SignalP"/>
    </source>
</evidence>
<evidence type="ECO:0000313" key="2">
    <source>
        <dbReference type="EMBL" id="KAK2963549.1"/>
    </source>
</evidence>
<organism evidence="2 3">
    <name type="scientific">Blattamonas nauphoetae</name>
    <dbReference type="NCBI Taxonomy" id="2049346"/>
    <lineage>
        <taxon>Eukaryota</taxon>
        <taxon>Metamonada</taxon>
        <taxon>Preaxostyla</taxon>
        <taxon>Oxymonadida</taxon>
        <taxon>Blattamonas</taxon>
    </lineage>
</organism>
<keyword evidence="1" id="KW-0732">Signal</keyword>
<dbReference type="InterPro" id="IPR011050">
    <property type="entry name" value="Pectin_lyase_fold/virulence"/>
</dbReference>
<feature type="chain" id="PRO_5046188642" description="Right handed beta helix domain-containing protein" evidence="1">
    <location>
        <begin position="17"/>
        <end position="403"/>
    </location>
</feature>
<reference evidence="2 3" key="1">
    <citation type="journal article" date="2022" name="bioRxiv">
        <title>Genomics of Preaxostyla Flagellates Illuminates Evolutionary Transitions and the Path Towards Mitochondrial Loss.</title>
        <authorList>
            <person name="Novak L.V.F."/>
            <person name="Treitli S.C."/>
            <person name="Pyrih J."/>
            <person name="Halakuc P."/>
            <person name="Pipaliya S.V."/>
            <person name="Vacek V."/>
            <person name="Brzon O."/>
            <person name="Soukal P."/>
            <person name="Eme L."/>
            <person name="Dacks J.B."/>
            <person name="Karnkowska A."/>
            <person name="Elias M."/>
            <person name="Hampl V."/>
        </authorList>
    </citation>
    <scope>NUCLEOTIDE SEQUENCE [LARGE SCALE GENOMIC DNA]</scope>
    <source>
        <strain evidence="2">NAU3</strain>
        <tissue evidence="2">Gut</tissue>
    </source>
</reference>
<evidence type="ECO:0000313" key="3">
    <source>
        <dbReference type="Proteomes" id="UP001281761"/>
    </source>
</evidence>
<feature type="signal peptide" evidence="1">
    <location>
        <begin position="1"/>
        <end position="16"/>
    </location>
</feature>
<accession>A0ABQ9YIG3</accession>
<evidence type="ECO:0008006" key="4">
    <source>
        <dbReference type="Google" id="ProtNLM"/>
    </source>
</evidence>
<sequence length="403" mass="44128">MSLLVIILSCFDLTFAADQLLEPFQNLTVTTSKTISLPDGTFVGASITLKPRQDRTIKPSQSSGSVILKSNERFKNLLIVNTAELRLEDVGIQMPDSAHFIKAKSTSLVVFTRVLHHYTQRYVGIVDLDNSDFEMIQNKINPHTTGNSMIISSSNSTKGEVKVTDCTFARISMEERVPVLIGLFVPDVIISHCSFSAIINKVPFAGASTPIRHRSVSISDTTMDYVDGALCGNLLYALMNGTLTLDRVTISNSKPTIYMSQDVPYGVSTVEMSSCTLNSKLDLSRSSAVTINSCMFSNPVHEFMGGALAFGERLTNLEITNSSFLKNDASGGGAMMFAEMKSKPTFLIKNCTFSNQAGTGSDIYFEKLPSSVTQKSFVSCKSRSKMPSVYDMAKRKGYNWTNS</sequence>
<protein>
    <recommendedName>
        <fullName evidence="4">Right handed beta helix domain-containing protein</fullName>
    </recommendedName>
</protein>